<dbReference type="Proteomes" id="UP000471633">
    <property type="component" value="Unassembled WGS sequence"/>
</dbReference>
<dbReference type="InterPro" id="IPR035979">
    <property type="entry name" value="RBD_domain_sf"/>
</dbReference>
<protein>
    <submittedName>
        <fullName evidence="4">Polymerase delta-interacting protein 3</fullName>
    </submittedName>
</protein>
<dbReference type="InterPro" id="IPR012677">
    <property type="entry name" value="Nucleotide-bd_a/b_plait_sf"/>
</dbReference>
<gene>
    <name evidence="4" type="primary">POLDIP3</name>
    <name evidence="4" type="ORF">MS3_00009094</name>
</gene>
<dbReference type="InterPro" id="IPR000504">
    <property type="entry name" value="RRM_dom"/>
</dbReference>
<evidence type="ECO:0000256" key="2">
    <source>
        <dbReference type="PROSITE-ProRule" id="PRU00176"/>
    </source>
</evidence>
<dbReference type="PROSITE" id="PS50102">
    <property type="entry name" value="RRM"/>
    <property type="match status" value="1"/>
</dbReference>
<dbReference type="SMART" id="SM00360">
    <property type="entry name" value="RRM"/>
    <property type="match status" value="1"/>
</dbReference>
<keyword evidence="5" id="KW-1185">Reference proteome</keyword>
<dbReference type="GO" id="GO:0003729">
    <property type="term" value="F:mRNA binding"/>
    <property type="evidence" value="ECO:0007669"/>
    <property type="project" value="TreeGrafter"/>
</dbReference>
<evidence type="ECO:0000259" key="3">
    <source>
        <dbReference type="PROSITE" id="PS50102"/>
    </source>
</evidence>
<dbReference type="KEGG" id="shx:MS3_00009094"/>
<dbReference type="GO" id="GO:0016973">
    <property type="term" value="P:poly(A)+ mRNA export from nucleus"/>
    <property type="evidence" value="ECO:0007669"/>
    <property type="project" value="TreeGrafter"/>
</dbReference>
<dbReference type="CDD" id="cd12681">
    <property type="entry name" value="RRM_SKAR"/>
    <property type="match status" value="1"/>
</dbReference>
<accession>A0A922IJL7</accession>
<keyword evidence="1 2" id="KW-0694">RNA-binding</keyword>
<reference evidence="4" key="2">
    <citation type="journal article" date="2019" name="Gigascience">
        <title>High-quality Schistosoma haematobium genome achieved by single-molecule and long-range sequencing.</title>
        <authorList>
            <person name="Stroehlein A.J."/>
            <person name="Korhonen P.K."/>
            <person name="Chong T.M."/>
            <person name="Lim Y.L."/>
            <person name="Chan K.G."/>
            <person name="Webster B."/>
            <person name="Rollinson D."/>
            <person name="Brindley P.J."/>
            <person name="Gasser R.B."/>
            <person name="Young N.D."/>
        </authorList>
    </citation>
    <scope>NUCLEOTIDE SEQUENCE</scope>
</reference>
<dbReference type="PANTHER" id="PTHR19965:SF96">
    <property type="entry name" value="POLYMERASE DELTA-INTERACTING PROTEIN 3"/>
    <property type="match status" value="1"/>
</dbReference>
<dbReference type="AlphaFoldDB" id="A0A922IJL7"/>
<evidence type="ECO:0000256" key="1">
    <source>
        <dbReference type="ARBA" id="ARBA00022884"/>
    </source>
</evidence>
<name>A0A922IJL7_SCHHA</name>
<sequence>MEMLVVFTRLSYNEMFLTTRDSKIPKSPQKNTGNLFVWVHCVFILTMNATFERRLRQVSVKRRLGKTNTSAVNGRNDLRNKLNLTVRTPDARTLLRNRTRQRNSTFRDARNVLRSRNVPHPRRNPRVPFFIPIRTIKNELFGGQINSLRNARKPRPASLRPGIPDLLSLPLPLPNPLDFLNNPTPTTGLFANLLPFNEVPVSASSSGPKISPIQGFRVEIRNLQPSVTLDDVFELFSSVGSLRLCTVTRPGQAEVIYNHSSDALEAIERYNGRELDGRPMRVSLTTPVSDLPSERDTSARMASRLGPNYGRKQTETQAKQVIRESLNKSGIPVEVDADVVRKALFNVSSSGSVQSRRPVDFSVSLR</sequence>
<dbReference type="Gene3D" id="3.30.70.330">
    <property type="match status" value="1"/>
</dbReference>
<dbReference type="PANTHER" id="PTHR19965">
    <property type="entry name" value="RNA AND EXPORT FACTOR BINDING PROTEIN"/>
    <property type="match status" value="1"/>
</dbReference>
<reference evidence="4" key="3">
    <citation type="submission" date="2021-06" db="EMBL/GenBank/DDBJ databases">
        <title>Chromosome-level genome assembly for S. haematobium.</title>
        <authorList>
            <person name="Stroehlein A.J."/>
        </authorList>
    </citation>
    <scope>NUCLEOTIDE SEQUENCE</scope>
</reference>
<organism evidence="4 5">
    <name type="scientific">Schistosoma haematobium</name>
    <name type="common">Blood fluke</name>
    <dbReference type="NCBI Taxonomy" id="6185"/>
    <lineage>
        <taxon>Eukaryota</taxon>
        <taxon>Metazoa</taxon>
        <taxon>Spiralia</taxon>
        <taxon>Lophotrochozoa</taxon>
        <taxon>Platyhelminthes</taxon>
        <taxon>Trematoda</taxon>
        <taxon>Digenea</taxon>
        <taxon>Strigeidida</taxon>
        <taxon>Schistosomatoidea</taxon>
        <taxon>Schistosomatidae</taxon>
        <taxon>Schistosoma</taxon>
    </lineage>
</organism>
<dbReference type="InterPro" id="IPR034784">
    <property type="entry name" value="PDIP3_RRM"/>
</dbReference>
<dbReference type="GO" id="GO:0016607">
    <property type="term" value="C:nuclear speck"/>
    <property type="evidence" value="ECO:0007669"/>
    <property type="project" value="TreeGrafter"/>
</dbReference>
<evidence type="ECO:0000313" key="4">
    <source>
        <dbReference type="EMBL" id="KAH9580444.1"/>
    </source>
</evidence>
<dbReference type="CTD" id="84271"/>
<reference evidence="4" key="4">
    <citation type="journal article" date="2022" name="PLoS Pathog.">
        <title>Chromosome-level genome of Schistosoma haematobium underpins genome-wide explorations of molecular variation.</title>
        <authorList>
            <person name="Stroehlein A.J."/>
            <person name="Korhonen P.K."/>
            <person name="Lee V.V."/>
            <person name="Ralph S.A."/>
            <person name="Mentink-Kane M."/>
            <person name="You H."/>
            <person name="McManus D.P."/>
            <person name="Tchuente L.T."/>
            <person name="Stothard J.R."/>
            <person name="Kaur P."/>
            <person name="Dudchenko O."/>
            <person name="Aiden E.L."/>
            <person name="Yang B."/>
            <person name="Yang H."/>
            <person name="Emery A.M."/>
            <person name="Webster B.L."/>
            <person name="Brindley P.J."/>
            <person name="Rollinson D."/>
            <person name="Chang B.C.H."/>
            <person name="Gasser R.B."/>
            <person name="Young N.D."/>
        </authorList>
    </citation>
    <scope>NUCLEOTIDE SEQUENCE</scope>
</reference>
<feature type="domain" description="RRM" evidence="3">
    <location>
        <begin position="216"/>
        <end position="287"/>
    </location>
</feature>
<proteinExistence type="predicted"/>
<reference evidence="4" key="1">
    <citation type="journal article" date="2012" name="Nat. Genet.">
        <title>Whole-genome sequence of Schistosoma haematobium.</title>
        <authorList>
            <person name="Young N.D."/>
            <person name="Jex A.R."/>
            <person name="Li B."/>
            <person name="Liu S."/>
            <person name="Yang L."/>
            <person name="Xiong Z."/>
            <person name="Li Y."/>
            <person name="Cantacessi C."/>
            <person name="Hall R.S."/>
            <person name="Xu X."/>
            <person name="Chen F."/>
            <person name="Wu X."/>
            <person name="Zerlotini A."/>
            <person name="Oliveira G."/>
            <person name="Hofmann A."/>
            <person name="Zhang G."/>
            <person name="Fang X."/>
            <person name="Kang Y."/>
            <person name="Campbell B.E."/>
            <person name="Loukas A."/>
            <person name="Ranganathan S."/>
            <person name="Rollinson D."/>
            <person name="Rinaldi G."/>
            <person name="Brindley P.J."/>
            <person name="Yang H."/>
            <person name="Wang J."/>
            <person name="Wang J."/>
            <person name="Gasser R.B."/>
        </authorList>
    </citation>
    <scope>NUCLEOTIDE SEQUENCE</scope>
</reference>
<evidence type="ECO:0000313" key="5">
    <source>
        <dbReference type="Proteomes" id="UP000471633"/>
    </source>
</evidence>
<dbReference type="InterPro" id="IPR051229">
    <property type="entry name" value="ALYREF_mRNA_export"/>
</dbReference>
<dbReference type="SUPFAM" id="SSF54928">
    <property type="entry name" value="RNA-binding domain, RBD"/>
    <property type="match status" value="1"/>
</dbReference>
<dbReference type="GeneID" id="24591787"/>
<comment type="caution">
    <text evidence="4">The sequence shown here is derived from an EMBL/GenBank/DDBJ whole genome shotgun (WGS) entry which is preliminary data.</text>
</comment>
<dbReference type="EMBL" id="AMPZ03000007">
    <property type="protein sequence ID" value="KAH9580444.1"/>
    <property type="molecule type" value="Genomic_DNA"/>
</dbReference>
<dbReference type="Pfam" id="PF00076">
    <property type="entry name" value="RRM_1"/>
    <property type="match status" value="1"/>
</dbReference>
<dbReference type="RefSeq" id="XP_051064830.1">
    <property type="nucleotide sequence ID" value="XM_051217433.1"/>
</dbReference>